<accession>A0A9J5Z743</accession>
<protein>
    <submittedName>
        <fullName evidence="1">Uncharacterized protein</fullName>
    </submittedName>
</protein>
<evidence type="ECO:0000313" key="2">
    <source>
        <dbReference type="Proteomes" id="UP000824120"/>
    </source>
</evidence>
<evidence type="ECO:0000313" key="1">
    <source>
        <dbReference type="EMBL" id="KAG5608697.1"/>
    </source>
</evidence>
<reference evidence="1 2" key="1">
    <citation type="submission" date="2020-09" db="EMBL/GenBank/DDBJ databases">
        <title>De no assembly of potato wild relative species, Solanum commersonii.</title>
        <authorList>
            <person name="Cho K."/>
        </authorList>
    </citation>
    <scope>NUCLEOTIDE SEQUENCE [LARGE SCALE GENOMIC DNA]</scope>
    <source>
        <strain evidence="1">LZ3.2</strain>
        <tissue evidence="1">Leaf</tissue>
    </source>
</reference>
<comment type="caution">
    <text evidence="1">The sequence shown here is derived from an EMBL/GenBank/DDBJ whole genome shotgun (WGS) entry which is preliminary data.</text>
</comment>
<dbReference type="Proteomes" id="UP000824120">
    <property type="component" value="Chromosome 4"/>
</dbReference>
<dbReference type="AlphaFoldDB" id="A0A9J5Z743"/>
<dbReference type="EMBL" id="JACXVP010000004">
    <property type="protein sequence ID" value="KAG5608697.1"/>
    <property type="molecule type" value="Genomic_DNA"/>
</dbReference>
<sequence length="65" mass="7730">MRKSPNFWTANDTKASAMSRNVYFYLGKRKQYIGTQVRKWEIEIYAVMHSDINSVFKGSIYVFKK</sequence>
<name>A0A9J5Z743_SOLCO</name>
<keyword evidence="2" id="KW-1185">Reference proteome</keyword>
<proteinExistence type="predicted"/>
<gene>
    <name evidence="1" type="ORF">H5410_019978</name>
</gene>
<organism evidence="1 2">
    <name type="scientific">Solanum commersonii</name>
    <name type="common">Commerson's wild potato</name>
    <name type="synonym">Commerson's nightshade</name>
    <dbReference type="NCBI Taxonomy" id="4109"/>
    <lineage>
        <taxon>Eukaryota</taxon>
        <taxon>Viridiplantae</taxon>
        <taxon>Streptophyta</taxon>
        <taxon>Embryophyta</taxon>
        <taxon>Tracheophyta</taxon>
        <taxon>Spermatophyta</taxon>
        <taxon>Magnoliopsida</taxon>
        <taxon>eudicotyledons</taxon>
        <taxon>Gunneridae</taxon>
        <taxon>Pentapetalae</taxon>
        <taxon>asterids</taxon>
        <taxon>lamiids</taxon>
        <taxon>Solanales</taxon>
        <taxon>Solanaceae</taxon>
        <taxon>Solanoideae</taxon>
        <taxon>Solaneae</taxon>
        <taxon>Solanum</taxon>
    </lineage>
</organism>